<protein>
    <submittedName>
        <fullName evidence="2">Uncharacterized protein</fullName>
    </submittedName>
</protein>
<name>A0A8J2IGE1_FUSEQ</name>
<dbReference type="Proteomes" id="UP000693738">
    <property type="component" value="Unassembled WGS sequence"/>
</dbReference>
<feature type="region of interest" description="Disordered" evidence="1">
    <location>
        <begin position="222"/>
        <end position="242"/>
    </location>
</feature>
<evidence type="ECO:0000313" key="3">
    <source>
        <dbReference type="Proteomes" id="UP000693738"/>
    </source>
</evidence>
<dbReference type="EMBL" id="CAJSTJ010000099">
    <property type="protein sequence ID" value="CAG7556458.1"/>
    <property type="molecule type" value="Genomic_DNA"/>
</dbReference>
<proteinExistence type="predicted"/>
<gene>
    <name evidence="2" type="ORF">FEQUK3_LOCUS2181</name>
</gene>
<evidence type="ECO:0000313" key="2">
    <source>
        <dbReference type="EMBL" id="CAG7556458.1"/>
    </source>
</evidence>
<feature type="compositionally biased region" description="Low complexity" evidence="1">
    <location>
        <begin position="232"/>
        <end position="241"/>
    </location>
</feature>
<evidence type="ECO:0000256" key="1">
    <source>
        <dbReference type="SAM" id="MobiDB-lite"/>
    </source>
</evidence>
<sequence length="285" mass="31625">MQTSSFAESRRRIPSCPSSLPPLPSSRLNLASLPLLPFCSAANPTAGSSSNARPLPSFDTMTIAPCSSTVPAFNMVKEVFYQDVQPQDEKELQSENHVVTLARAVIDPILAYSQPLVANKGLEFREEESMESLNRHTLAYSQKRHRPMGVEVRDVETGKVDSGDVKVAAIDDGGIRTRTRAGEIDDFVALFEVKKRLHILGGEAHVSDEDPTQIAYEAIVTQKHQNKDKESSTSSRSTFRSLRQEIVDTPKVPLEVSITRWFNIEKEDGRGIVDNLKHLIALKQD</sequence>
<organism evidence="2 3">
    <name type="scientific">Fusarium equiseti</name>
    <name type="common">Fusarium scirpi</name>
    <dbReference type="NCBI Taxonomy" id="61235"/>
    <lineage>
        <taxon>Eukaryota</taxon>
        <taxon>Fungi</taxon>
        <taxon>Dikarya</taxon>
        <taxon>Ascomycota</taxon>
        <taxon>Pezizomycotina</taxon>
        <taxon>Sordariomycetes</taxon>
        <taxon>Hypocreomycetidae</taxon>
        <taxon>Hypocreales</taxon>
        <taxon>Nectriaceae</taxon>
        <taxon>Fusarium</taxon>
        <taxon>Fusarium incarnatum-equiseti species complex</taxon>
    </lineage>
</organism>
<accession>A0A8J2IGE1</accession>
<comment type="caution">
    <text evidence="2">The sequence shown here is derived from an EMBL/GenBank/DDBJ whole genome shotgun (WGS) entry which is preliminary data.</text>
</comment>
<dbReference type="AlphaFoldDB" id="A0A8J2IGE1"/>
<reference evidence="2" key="1">
    <citation type="submission" date="2021-05" db="EMBL/GenBank/DDBJ databases">
        <authorList>
            <person name="Khan N."/>
        </authorList>
    </citation>
    <scope>NUCLEOTIDE SEQUENCE</scope>
</reference>